<dbReference type="Proteomes" id="UP000298663">
    <property type="component" value="Unassembled WGS sequence"/>
</dbReference>
<comment type="caution">
    <text evidence="1">The sequence shown here is derived from an EMBL/GenBank/DDBJ whole genome shotgun (WGS) entry which is preliminary data.</text>
</comment>
<dbReference type="AlphaFoldDB" id="A0A4U5LNY9"/>
<dbReference type="EMBL" id="AZBU02000014">
    <property type="protein sequence ID" value="TKR57618.1"/>
    <property type="molecule type" value="Genomic_DNA"/>
</dbReference>
<keyword evidence="2" id="KW-1185">Reference proteome</keyword>
<accession>A0A4U5LNY9</accession>
<reference evidence="1 2" key="1">
    <citation type="journal article" date="2015" name="Genome Biol.">
        <title>Comparative genomics of Steinernema reveals deeply conserved gene regulatory networks.</title>
        <authorList>
            <person name="Dillman A.R."/>
            <person name="Macchietto M."/>
            <person name="Porter C.F."/>
            <person name="Rogers A."/>
            <person name="Williams B."/>
            <person name="Antoshechkin I."/>
            <person name="Lee M.M."/>
            <person name="Goodwin Z."/>
            <person name="Lu X."/>
            <person name="Lewis E.E."/>
            <person name="Goodrich-Blair H."/>
            <person name="Stock S.P."/>
            <person name="Adams B.J."/>
            <person name="Sternberg P.W."/>
            <person name="Mortazavi A."/>
        </authorList>
    </citation>
    <scope>NUCLEOTIDE SEQUENCE [LARGE SCALE GENOMIC DNA]</scope>
    <source>
        <strain evidence="1 2">ALL</strain>
    </source>
</reference>
<reference evidence="1 2" key="2">
    <citation type="journal article" date="2019" name="G3 (Bethesda)">
        <title>Hybrid Assembly of the Genome of the Entomopathogenic Nematode Steinernema carpocapsae Identifies the X-Chromosome.</title>
        <authorList>
            <person name="Serra L."/>
            <person name="Macchietto M."/>
            <person name="Macias-Munoz A."/>
            <person name="McGill C.J."/>
            <person name="Rodriguez I.M."/>
            <person name="Rodriguez B."/>
            <person name="Murad R."/>
            <person name="Mortazavi A."/>
        </authorList>
    </citation>
    <scope>NUCLEOTIDE SEQUENCE [LARGE SCALE GENOMIC DNA]</scope>
    <source>
        <strain evidence="1 2">ALL</strain>
    </source>
</reference>
<evidence type="ECO:0000313" key="2">
    <source>
        <dbReference type="Proteomes" id="UP000298663"/>
    </source>
</evidence>
<protein>
    <submittedName>
        <fullName evidence="1">Uncharacterized protein</fullName>
    </submittedName>
</protein>
<name>A0A4U5LNY9_STECR</name>
<sequence length="143" mass="15391">MLLMDSSSASSTANPQTTIVTNAHLNPVAVAASPLRPLPSGPGGAALHQLLATAYPLPATFFAGERARAARKLVATWLRFHVRRRMRLRRAAAFLPKVATRWPRVRAAAATVCGDGAACGEETRGHPYVRREAVDKAVFHVEN</sequence>
<evidence type="ECO:0000313" key="1">
    <source>
        <dbReference type="EMBL" id="TKR57618.1"/>
    </source>
</evidence>
<gene>
    <name evidence="1" type="ORF">L596_030297</name>
</gene>
<organism evidence="1 2">
    <name type="scientific">Steinernema carpocapsae</name>
    <name type="common">Entomopathogenic nematode</name>
    <dbReference type="NCBI Taxonomy" id="34508"/>
    <lineage>
        <taxon>Eukaryota</taxon>
        <taxon>Metazoa</taxon>
        <taxon>Ecdysozoa</taxon>
        <taxon>Nematoda</taxon>
        <taxon>Chromadorea</taxon>
        <taxon>Rhabditida</taxon>
        <taxon>Tylenchina</taxon>
        <taxon>Panagrolaimomorpha</taxon>
        <taxon>Strongyloidoidea</taxon>
        <taxon>Steinernematidae</taxon>
        <taxon>Steinernema</taxon>
    </lineage>
</organism>
<proteinExistence type="predicted"/>